<comment type="caution">
    <text evidence="1">The sequence shown here is derived from an EMBL/GenBank/DDBJ whole genome shotgun (WGS) entry which is preliminary data.</text>
</comment>
<reference evidence="1 2" key="1">
    <citation type="submission" date="2019-02" db="EMBL/GenBank/DDBJ databases">
        <title>Draft Genome Sequence of the Prevotella sp. BCRC 81118, Isolated from Human Feces.</title>
        <authorList>
            <person name="Huang C.-H."/>
        </authorList>
    </citation>
    <scope>NUCLEOTIDE SEQUENCE [LARGE SCALE GENOMIC DNA]</scope>
    <source>
        <strain evidence="1 2">BCRC 81118</strain>
    </source>
</reference>
<dbReference type="Proteomes" id="UP000297872">
    <property type="component" value="Unassembled WGS sequence"/>
</dbReference>
<protein>
    <submittedName>
        <fullName evidence="1">Uncharacterized protein</fullName>
    </submittedName>
</protein>
<evidence type="ECO:0000313" key="1">
    <source>
        <dbReference type="EMBL" id="TFH78899.1"/>
    </source>
</evidence>
<dbReference type="GeneID" id="302995779"/>
<dbReference type="RefSeq" id="WP_134843836.1">
    <property type="nucleotide sequence ID" value="NZ_SGVY01000029.1"/>
</dbReference>
<keyword evidence="2" id="KW-1185">Reference proteome</keyword>
<gene>
    <name evidence="1" type="ORF">EXN75_10865</name>
</gene>
<dbReference type="EMBL" id="SGVY01000029">
    <property type="protein sequence ID" value="TFH78899.1"/>
    <property type="molecule type" value="Genomic_DNA"/>
</dbReference>
<name>A0A4Y8VGJ0_9BACT</name>
<accession>A0A4Y8VGJ0</accession>
<proteinExistence type="predicted"/>
<evidence type="ECO:0000313" key="2">
    <source>
        <dbReference type="Proteomes" id="UP000297872"/>
    </source>
</evidence>
<organism evidence="1 2">
    <name type="scientific">Segatella hominis</name>
    <dbReference type="NCBI Taxonomy" id="2518605"/>
    <lineage>
        <taxon>Bacteria</taxon>
        <taxon>Pseudomonadati</taxon>
        <taxon>Bacteroidota</taxon>
        <taxon>Bacteroidia</taxon>
        <taxon>Bacteroidales</taxon>
        <taxon>Prevotellaceae</taxon>
        <taxon>Segatella</taxon>
    </lineage>
</organism>
<sequence length="72" mass="8165">MKVNQKGMDALHRPSFFQSLNSKMSCPINDLPQIESYITLDTSIKGFTEAYRKRLAIGKKCADERSKGEGRK</sequence>
<dbReference type="AlphaFoldDB" id="A0A4Y8VGJ0"/>